<proteinExistence type="predicted"/>
<evidence type="ECO:0000313" key="2">
    <source>
        <dbReference type="EMBL" id="EFJ20020.1"/>
    </source>
</evidence>
<feature type="compositionally biased region" description="Basic residues" evidence="1">
    <location>
        <begin position="7"/>
        <end position="16"/>
    </location>
</feature>
<sequence>MGESERKQKKKKKPKKSSKEGHRSDVEKTVVEATALVSEAWQRHKKIVQRFSNLNREEALMQLCDPSRLTKLELPSISSTNSGHYSKKLKTTINLIHFRGHPGRGKSYVLAALASYLHTYEQECGVVVYILLSRLVWTEAKLAYVLQALLLGFARHWKKQWLVTASKSSKCWLSGYNFKDLDINDLPLHALKEIGNLELPPDIFYEWTFGNKTIV</sequence>
<evidence type="ECO:0000256" key="1">
    <source>
        <dbReference type="SAM" id="MobiDB-lite"/>
    </source>
</evidence>
<feature type="region of interest" description="Disordered" evidence="1">
    <location>
        <begin position="1"/>
        <end position="26"/>
    </location>
</feature>
<dbReference type="HOGENOM" id="CLU_088082_0_0_1"/>
<dbReference type="Proteomes" id="UP000001514">
    <property type="component" value="Unassembled WGS sequence"/>
</dbReference>
<gene>
    <name evidence="2" type="ORF">SELMODRAFT_418734</name>
</gene>
<protein>
    <submittedName>
        <fullName evidence="2">Uncharacterized protein</fullName>
    </submittedName>
</protein>
<keyword evidence="3" id="KW-1185">Reference proteome</keyword>
<dbReference type="KEGG" id="smo:SELMODRAFT_418734"/>
<dbReference type="AlphaFoldDB" id="D8S6Z6"/>
<organism evidence="3">
    <name type="scientific">Selaginella moellendorffii</name>
    <name type="common">Spikemoss</name>
    <dbReference type="NCBI Taxonomy" id="88036"/>
    <lineage>
        <taxon>Eukaryota</taxon>
        <taxon>Viridiplantae</taxon>
        <taxon>Streptophyta</taxon>
        <taxon>Embryophyta</taxon>
        <taxon>Tracheophyta</taxon>
        <taxon>Lycopodiopsida</taxon>
        <taxon>Selaginellales</taxon>
        <taxon>Selaginellaceae</taxon>
        <taxon>Selaginella</taxon>
    </lineage>
</organism>
<name>D8S6Z6_SELML</name>
<evidence type="ECO:0000313" key="3">
    <source>
        <dbReference type="Proteomes" id="UP000001514"/>
    </source>
</evidence>
<accession>D8S6Z6</accession>
<dbReference type="InParanoid" id="D8S6Z6"/>
<dbReference type="EMBL" id="GL377604">
    <property type="protein sequence ID" value="EFJ20020.1"/>
    <property type="molecule type" value="Genomic_DNA"/>
</dbReference>
<reference evidence="2 3" key="1">
    <citation type="journal article" date="2011" name="Science">
        <title>The Selaginella genome identifies genetic changes associated with the evolution of vascular plants.</title>
        <authorList>
            <person name="Banks J.A."/>
            <person name="Nishiyama T."/>
            <person name="Hasebe M."/>
            <person name="Bowman J.L."/>
            <person name="Gribskov M."/>
            <person name="dePamphilis C."/>
            <person name="Albert V.A."/>
            <person name="Aono N."/>
            <person name="Aoyama T."/>
            <person name="Ambrose B.A."/>
            <person name="Ashton N.W."/>
            <person name="Axtell M.J."/>
            <person name="Barker E."/>
            <person name="Barker M.S."/>
            <person name="Bennetzen J.L."/>
            <person name="Bonawitz N.D."/>
            <person name="Chapple C."/>
            <person name="Cheng C."/>
            <person name="Correa L.G."/>
            <person name="Dacre M."/>
            <person name="DeBarry J."/>
            <person name="Dreyer I."/>
            <person name="Elias M."/>
            <person name="Engstrom E.M."/>
            <person name="Estelle M."/>
            <person name="Feng L."/>
            <person name="Finet C."/>
            <person name="Floyd S.K."/>
            <person name="Frommer W.B."/>
            <person name="Fujita T."/>
            <person name="Gramzow L."/>
            <person name="Gutensohn M."/>
            <person name="Harholt J."/>
            <person name="Hattori M."/>
            <person name="Heyl A."/>
            <person name="Hirai T."/>
            <person name="Hiwatashi Y."/>
            <person name="Ishikawa M."/>
            <person name="Iwata M."/>
            <person name="Karol K.G."/>
            <person name="Koehler B."/>
            <person name="Kolukisaoglu U."/>
            <person name="Kubo M."/>
            <person name="Kurata T."/>
            <person name="Lalonde S."/>
            <person name="Li K."/>
            <person name="Li Y."/>
            <person name="Litt A."/>
            <person name="Lyons E."/>
            <person name="Manning G."/>
            <person name="Maruyama T."/>
            <person name="Michael T.P."/>
            <person name="Mikami K."/>
            <person name="Miyazaki S."/>
            <person name="Morinaga S."/>
            <person name="Murata T."/>
            <person name="Mueller-Roeber B."/>
            <person name="Nelson D.R."/>
            <person name="Obara M."/>
            <person name="Oguri Y."/>
            <person name="Olmstead R.G."/>
            <person name="Onodera N."/>
            <person name="Petersen B.L."/>
            <person name="Pils B."/>
            <person name="Prigge M."/>
            <person name="Rensing S.A."/>
            <person name="Riano-Pachon D.M."/>
            <person name="Roberts A.W."/>
            <person name="Sato Y."/>
            <person name="Scheller H.V."/>
            <person name="Schulz B."/>
            <person name="Schulz C."/>
            <person name="Shakirov E.V."/>
            <person name="Shibagaki N."/>
            <person name="Shinohara N."/>
            <person name="Shippen D.E."/>
            <person name="Soerensen I."/>
            <person name="Sotooka R."/>
            <person name="Sugimoto N."/>
            <person name="Sugita M."/>
            <person name="Sumikawa N."/>
            <person name="Tanurdzic M."/>
            <person name="Theissen G."/>
            <person name="Ulvskov P."/>
            <person name="Wakazuki S."/>
            <person name="Weng J.K."/>
            <person name="Willats W.W."/>
            <person name="Wipf D."/>
            <person name="Wolf P.G."/>
            <person name="Yang L."/>
            <person name="Zimmer A.D."/>
            <person name="Zhu Q."/>
            <person name="Mitros T."/>
            <person name="Hellsten U."/>
            <person name="Loque D."/>
            <person name="Otillar R."/>
            <person name="Salamov A."/>
            <person name="Schmutz J."/>
            <person name="Shapiro H."/>
            <person name="Lindquist E."/>
            <person name="Lucas S."/>
            <person name="Rokhsar D."/>
            <person name="Grigoriev I.V."/>
        </authorList>
    </citation>
    <scope>NUCLEOTIDE SEQUENCE [LARGE SCALE GENOMIC DNA]</scope>
</reference>
<feature type="compositionally biased region" description="Basic and acidic residues" evidence="1">
    <location>
        <begin position="17"/>
        <end position="26"/>
    </location>
</feature>
<dbReference type="Gramene" id="EFJ20020">
    <property type="protein sequence ID" value="EFJ20020"/>
    <property type="gene ID" value="SELMODRAFT_418734"/>
</dbReference>